<keyword evidence="2 5" id="KW-0812">Transmembrane</keyword>
<evidence type="ECO:0000256" key="2">
    <source>
        <dbReference type="ARBA" id="ARBA00022692"/>
    </source>
</evidence>
<organism evidence="7">
    <name type="scientific">Xanthomonas indica</name>
    <dbReference type="NCBI Taxonomy" id="2912242"/>
    <lineage>
        <taxon>Bacteria</taxon>
        <taxon>Pseudomonadati</taxon>
        <taxon>Pseudomonadota</taxon>
        <taxon>Gammaproteobacteria</taxon>
        <taxon>Lysobacterales</taxon>
        <taxon>Lysobacteraceae</taxon>
        <taxon>Xanthomonas</taxon>
    </lineage>
</organism>
<dbReference type="RefSeq" id="WP_242156654.1">
    <property type="nucleotide sequence ID" value="NZ_CP131914.1"/>
</dbReference>
<evidence type="ECO:0000256" key="4">
    <source>
        <dbReference type="ARBA" id="ARBA00023136"/>
    </source>
</evidence>
<evidence type="ECO:0000256" key="1">
    <source>
        <dbReference type="ARBA" id="ARBA00004141"/>
    </source>
</evidence>
<dbReference type="EMBL" id="CP131914">
    <property type="protein sequence ID" value="XCI82377.1"/>
    <property type="molecule type" value="Genomic_DNA"/>
</dbReference>
<feature type="transmembrane region" description="Helical" evidence="5">
    <location>
        <begin position="21"/>
        <end position="39"/>
    </location>
</feature>
<dbReference type="EMBL" id="JAKJPQ010000001">
    <property type="protein sequence ID" value="MCI2260164.1"/>
    <property type="molecule type" value="Genomic_DNA"/>
</dbReference>
<feature type="transmembrane region" description="Helical" evidence="5">
    <location>
        <begin position="84"/>
        <end position="103"/>
    </location>
</feature>
<gene>
    <name evidence="6" type="ORF">L3V74_01315</name>
    <name evidence="7" type="ORF">Q7W82_09605</name>
</gene>
<feature type="transmembrane region" description="Helical" evidence="5">
    <location>
        <begin position="109"/>
        <end position="128"/>
    </location>
</feature>
<reference evidence="7" key="3">
    <citation type="submission" date="2023-08" db="EMBL/GenBank/DDBJ databases">
        <title>Complete genome sequence of Xanthomonas indica.</title>
        <authorList>
            <person name="Patil P.B."/>
            <person name="Rana R."/>
        </authorList>
    </citation>
    <scope>NUCLEOTIDE SEQUENCE</scope>
    <source>
        <strain evidence="7">PPL560</strain>
    </source>
</reference>
<dbReference type="AlphaFoldDB" id="A0AAU8IAK7"/>
<reference evidence="6" key="2">
    <citation type="submission" date="2022-01" db="EMBL/GenBank/DDBJ databases">
        <authorList>
            <person name="Rana R."/>
            <person name="Patil P.B."/>
        </authorList>
    </citation>
    <scope>NUCLEOTIDE SEQUENCE</scope>
    <source>
        <strain evidence="6">PPL560</strain>
    </source>
</reference>
<evidence type="ECO:0000256" key="3">
    <source>
        <dbReference type="ARBA" id="ARBA00022989"/>
    </source>
</evidence>
<keyword evidence="8" id="KW-1185">Reference proteome</keyword>
<evidence type="ECO:0000313" key="7">
    <source>
        <dbReference type="EMBL" id="XCI82377.1"/>
    </source>
</evidence>
<dbReference type="KEGG" id="xin:Q7W82_09605"/>
<keyword evidence="4 5" id="KW-0472">Membrane</keyword>
<dbReference type="Proteomes" id="UP001430647">
    <property type="component" value="Unassembled WGS sequence"/>
</dbReference>
<dbReference type="InterPro" id="IPR019109">
    <property type="entry name" value="MamF_MmsF"/>
</dbReference>
<evidence type="ECO:0000256" key="5">
    <source>
        <dbReference type="SAM" id="Phobius"/>
    </source>
</evidence>
<evidence type="ECO:0000313" key="8">
    <source>
        <dbReference type="Proteomes" id="UP001430647"/>
    </source>
</evidence>
<proteinExistence type="predicted"/>
<comment type="subcellular location">
    <subcellularLocation>
        <location evidence="1">Membrane</location>
        <topology evidence="1">Multi-pass membrane protein</topology>
    </subcellularLocation>
</comment>
<name>A0AAU8IAK7_9XANT</name>
<dbReference type="Pfam" id="PF09685">
    <property type="entry name" value="MamF_MmsF"/>
    <property type="match status" value="1"/>
</dbReference>
<protein>
    <submittedName>
        <fullName evidence="7">DUF4870 domain-containing protein</fullName>
    </submittedName>
</protein>
<evidence type="ECO:0000313" key="6">
    <source>
        <dbReference type="EMBL" id="MCI2260164.1"/>
    </source>
</evidence>
<sequence>MQATDTENAITGGPASAWERVLAAFAHLSMWIGLFAACNVHLGDALWWLLLLWLLPGVQWWVLRRTQPFAAEHARQAMRLGLGLSLLSAVLLAPALLIFGAALVFGPLLILMLLAALCLSLCAAARAMRGRRYRYPLPYGSVR</sequence>
<accession>A0AAU8IAK7</accession>
<reference evidence="6 8" key="1">
    <citation type="journal article" date="2022" name="Curr. Microbiol.">
        <title>Xanthomonas indica sp. nov., a Novel Member of Non-Pathogenic Xanthomonas Community from Healthy Rice Seeds.</title>
        <authorList>
            <person name="Rana R."/>
            <person name="Madhavan V.N."/>
            <person name="Saroha T."/>
            <person name="Bansal K."/>
            <person name="Kaur A."/>
            <person name="Sonti R.V."/>
            <person name="Patel H.K."/>
            <person name="Patil P.B."/>
        </authorList>
    </citation>
    <scope>NUCLEOTIDE SEQUENCE [LARGE SCALE GENOMIC DNA]</scope>
    <source>
        <strain evidence="6 8">PPL560</strain>
    </source>
</reference>
<keyword evidence="3 5" id="KW-1133">Transmembrane helix</keyword>
<feature type="transmembrane region" description="Helical" evidence="5">
    <location>
        <begin position="45"/>
        <end position="63"/>
    </location>
</feature>